<feature type="compositionally biased region" description="Basic residues" evidence="1">
    <location>
        <begin position="96"/>
        <end position="106"/>
    </location>
</feature>
<feature type="region of interest" description="Disordered" evidence="1">
    <location>
        <begin position="268"/>
        <end position="302"/>
    </location>
</feature>
<proteinExistence type="predicted"/>
<feature type="compositionally biased region" description="Low complexity" evidence="1">
    <location>
        <begin position="463"/>
        <end position="473"/>
    </location>
</feature>
<sequence length="766" mass="85103">MNRRLPLSDAQAQLNRTANMRPSDYNTSWKCVPQSYAYAYQDRQVAMPLNSPQWFATPRQRYTRMVSVEDYLNASNQPLYPTHTGTVSPCFSPPRSYHRPPIKRPKLYSTDKDTDCEIWNPTMSSHVLKTPPHRRQRSVSEGRECTVDTPRRRYMYQTCRDVWGSGGRGAQRTRNLASENCEEEREGRTSIRDSPNRQSKEDKSVSASSKDTSTRQKQLARDKAPIEWQSPADFVWPGMLSSDGDVDNYRLNKRRASIADTLIISDDSDDEATPFSLPPSSIRSPSMSYSTPNKSQPASPSTPFMARLLQLKEDELNSDDDETGAGQTRKTSFSNLPTTDASKIGRLPSSEDGTKCADHDELWRRRARSLPCEESHTTDREALVNEIFALRQMLTESRRTRRVVIGNGKGLVIPESADTSVLVALEDICQGPTETKTKDNRLDKPTHATSVDATNVRPTNQASSTTTSNSGSSKDLDRAQPSANGHIQVRRSPRKHRSSLLNKVPPQSPSKKHRKPPPTNISQAPRRTSSSQALPKIPSSQNPPAQNNDSGNSKSGNDQEAAGSVSRLPRPGEILAVHGNKPQSSTNDSMAMPSRRDKHRPPRSFSDGPRIKPPRSKPQRAEENADGVLTIFDHEAFAELLQPSSVVFDDDLLRSVIDDDQLLSSVMEVTGQISAIACKGPSNDLLTDMFSEFEVEESVEDAGVVPSLVSDNFLTTDTTLLTDQLQMTDTTTPGRTPAKNRLQGTAAKKPGQQPIVFDEWLHLDTQ</sequence>
<evidence type="ECO:0000256" key="1">
    <source>
        <dbReference type="SAM" id="MobiDB-lite"/>
    </source>
</evidence>
<feature type="compositionally biased region" description="Polar residues" evidence="1">
    <location>
        <begin position="293"/>
        <end position="302"/>
    </location>
</feature>
<feature type="compositionally biased region" description="Basic and acidic residues" evidence="1">
    <location>
        <begin position="185"/>
        <end position="204"/>
    </location>
</feature>
<feature type="compositionally biased region" description="Basic residues" evidence="1">
    <location>
        <begin position="488"/>
        <end position="498"/>
    </location>
</feature>
<gene>
    <name evidence="2" type="ORF">BZG36_01397</name>
</gene>
<comment type="caution">
    <text evidence="2">The sequence shown here is derived from an EMBL/GenBank/DDBJ whole genome shotgun (WGS) entry which is preliminary data.</text>
</comment>
<keyword evidence="3" id="KW-1185">Reference proteome</keyword>
<dbReference type="Proteomes" id="UP000242875">
    <property type="component" value="Unassembled WGS sequence"/>
</dbReference>
<feature type="compositionally biased region" description="Low complexity" evidence="1">
    <location>
        <begin position="274"/>
        <end position="292"/>
    </location>
</feature>
<feature type="compositionally biased region" description="Basic and acidic residues" evidence="1">
    <location>
        <begin position="435"/>
        <end position="446"/>
    </location>
</feature>
<feature type="compositionally biased region" description="Polar residues" evidence="1">
    <location>
        <begin position="447"/>
        <end position="462"/>
    </location>
</feature>
<feature type="compositionally biased region" description="Low complexity" evidence="1">
    <location>
        <begin position="547"/>
        <end position="558"/>
    </location>
</feature>
<feature type="compositionally biased region" description="Polar residues" evidence="1">
    <location>
        <begin position="205"/>
        <end position="217"/>
    </location>
</feature>
<protein>
    <submittedName>
        <fullName evidence="2">Uncharacterized protein</fullName>
    </submittedName>
</protein>
<feature type="compositionally biased region" description="Polar residues" evidence="1">
    <location>
        <begin position="325"/>
        <end position="341"/>
    </location>
</feature>
<feature type="region of interest" description="Disordered" evidence="1">
    <location>
        <begin position="164"/>
        <end position="226"/>
    </location>
</feature>
<evidence type="ECO:0000313" key="2">
    <source>
        <dbReference type="EMBL" id="OZJ05139.1"/>
    </source>
</evidence>
<feature type="region of interest" description="Disordered" evidence="1">
    <location>
        <begin position="433"/>
        <end position="622"/>
    </location>
</feature>
<feature type="region of interest" description="Disordered" evidence="1">
    <location>
        <begin position="127"/>
        <end position="146"/>
    </location>
</feature>
<feature type="compositionally biased region" description="Polar residues" evidence="1">
    <location>
        <begin position="520"/>
        <end position="546"/>
    </location>
</feature>
<evidence type="ECO:0000313" key="3">
    <source>
        <dbReference type="Proteomes" id="UP000242875"/>
    </source>
</evidence>
<feature type="region of interest" description="Disordered" evidence="1">
    <location>
        <begin position="317"/>
        <end position="356"/>
    </location>
</feature>
<name>A0A261Y3D9_9FUNG</name>
<dbReference type="EMBL" id="MVBO01000022">
    <property type="protein sequence ID" value="OZJ05139.1"/>
    <property type="molecule type" value="Genomic_DNA"/>
</dbReference>
<feature type="region of interest" description="Disordered" evidence="1">
    <location>
        <begin position="85"/>
        <end position="109"/>
    </location>
</feature>
<organism evidence="2 3">
    <name type="scientific">Bifiguratus adelaidae</name>
    <dbReference type="NCBI Taxonomy" id="1938954"/>
    <lineage>
        <taxon>Eukaryota</taxon>
        <taxon>Fungi</taxon>
        <taxon>Fungi incertae sedis</taxon>
        <taxon>Mucoromycota</taxon>
        <taxon>Mucoromycotina</taxon>
        <taxon>Endogonomycetes</taxon>
        <taxon>Endogonales</taxon>
        <taxon>Endogonales incertae sedis</taxon>
        <taxon>Bifiguratus</taxon>
    </lineage>
</organism>
<dbReference type="AlphaFoldDB" id="A0A261Y3D9"/>
<accession>A0A261Y3D9</accession>
<reference evidence="2 3" key="1">
    <citation type="journal article" date="2017" name="Mycologia">
        <title>Bifiguratus adelaidae, gen. et sp. nov., a new member of Mucoromycotina in endophytic and soil-dwelling habitats.</title>
        <authorList>
            <person name="Torres-Cruz T.J."/>
            <person name="Billingsley Tobias T.L."/>
            <person name="Almatruk M."/>
            <person name="Hesse C."/>
            <person name="Kuske C.R."/>
            <person name="Desiro A."/>
            <person name="Benucci G.M."/>
            <person name="Bonito G."/>
            <person name="Stajich J.E."/>
            <person name="Dunlap C."/>
            <person name="Arnold A.E."/>
            <person name="Porras-Alfaro A."/>
        </authorList>
    </citation>
    <scope>NUCLEOTIDE SEQUENCE [LARGE SCALE GENOMIC DNA]</scope>
    <source>
        <strain evidence="2 3">AZ0501</strain>
    </source>
</reference>